<dbReference type="eggNOG" id="ENOG502S3KJ">
    <property type="taxonomic scope" value="Eukaryota"/>
</dbReference>
<reference evidence="1 2" key="1">
    <citation type="journal article" date="2014" name="Genome Biol.">
        <title>Transcriptome and methylome profiling reveals relics of genome dominance in the mesopolyploid Brassica oleracea.</title>
        <authorList>
            <person name="Parkin I.A."/>
            <person name="Koh C."/>
            <person name="Tang H."/>
            <person name="Robinson S.J."/>
            <person name="Kagale S."/>
            <person name="Clarke W.E."/>
            <person name="Town C.D."/>
            <person name="Nixon J."/>
            <person name="Krishnakumar V."/>
            <person name="Bidwell S.L."/>
            <person name="Denoeud F."/>
            <person name="Belcram H."/>
            <person name="Links M.G."/>
            <person name="Just J."/>
            <person name="Clarke C."/>
            <person name="Bender T."/>
            <person name="Huebert T."/>
            <person name="Mason A.S."/>
            <person name="Pires J.C."/>
            <person name="Barker G."/>
            <person name="Moore J."/>
            <person name="Walley P.G."/>
            <person name="Manoli S."/>
            <person name="Batley J."/>
            <person name="Edwards D."/>
            <person name="Nelson M.N."/>
            <person name="Wang X."/>
            <person name="Paterson A.H."/>
            <person name="King G."/>
            <person name="Bancroft I."/>
            <person name="Chalhoub B."/>
            <person name="Sharpe A.G."/>
        </authorList>
    </citation>
    <scope>NUCLEOTIDE SEQUENCE</scope>
    <source>
        <strain evidence="1 2">cv. TO1000</strain>
    </source>
</reference>
<evidence type="ECO:0000313" key="1">
    <source>
        <dbReference type="EnsemblPlants" id="Bo7g003390.1"/>
    </source>
</evidence>
<dbReference type="AlphaFoldDB" id="A0A0D3D282"/>
<name>A0A0D3D282_BRAOL</name>
<dbReference type="InterPro" id="IPR043459">
    <property type="entry name" value="NFD6/NOXY2-like"/>
</dbReference>
<dbReference type="PANTHER" id="PTHR33156:SF48">
    <property type="entry name" value="PROTEIN NUCLEAR FUSION DEFECTIVE 6, MITOCHONDRIAL"/>
    <property type="match status" value="1"/>
</dbReference>
<dbReference type="HOGENOM" id="CLU_1226323_0_0_1"/>
<proteinExistence type="predicted"/>
<dbReference type="EnsemblPlants" id="Bo7g003390.1">
    <property type="protein sequence ID" value="Bo7g003390.1"/>
    <property type="gene ID" value="Bo7g003390"/>
</dbReference>
<evidence type="ECO:0000313" key="2">
    <source>
        <dbReference type="Proteomes" id="UP000032141"/>
    </source>
</evidence>
<dbReference type="GO" id="GO:0005739">
    <property type="term" value="C:mitochondrion"/>
    <property type="evidence" value="ECO:0007669"/>
    <property type="project" value="TreeGrafter"/>
</dbReference>
<organism evidence="1 2">
    <name type="scientific">Brassica oleracea var. oleracea</name>
    <dbReference type="NCBI Taxonomy" id="109376"/>
    <lineage>
        <taxon>Eukaryota</taxon>
        <taxon>Viridiplantae</taxon>
        <taxon>Streptophyta</taxon>
        <taxon>Embryophyta</taxon>
        <taxon>Tracheophyta</taxon>
        <taxon>Spermatophyta</taxon>
        <taxon>Magnoliopsida</taxon>
        <taxon>eudicotyledons</taxon>
        <taxon>Gunneridae</taxon>
        <taxon>Pentapetalae</taxon>
        <taxon>rosids</taxon>
        <taxon>malvids</taxon>
        <taxon>Brassicales</taxon>
        <taxon>Brassicaceae</taxon>
        <taxon>Brassiceae</taxon>
        <taxon>Brassica</taxon>
    </lineage>
</organism>
<dbReference type="Proteomes" id="UP000032141">
    <property type="component" value="Chromosome C7"/>
</dbReference>
<evidence type="ECO:0008006" key="3">
    <source>
        <dbReference type="Google" id="ProtNLM"/>
    </source>
</evidence>
<protein>
    <recommendedName>
        <fullName evidence="3">Protein NUCLEAR FUSION DEFECTIVE 6, chloroplastic/mitochondrial</fullName>
    </recommendedName>
</protein>
<dbReference type="STRING" id="109376.A0A0D3D282"/>
<reference evidence="1" key="2">
    <citation type="submission" date="2015-03" db="UniProtKB">
        <authorList>
            <consortium name="EnsemblPlants"/>
        </authorList>
    </citation>
    <scope>IDENTIFICATION</scope>
</reference>
<accession>A0A0D3D282</accession>
<dbReference type="PANTHER" id="PTHR33156">
    <property type="entry name" value="OS02G0230000 PROTEIN"/>
    <property type="match status" value="1"/>
</dbReference>
<keyword evidence="2" id="KW-1185">Reference proteome</keyword>
<dbReference type="Gramene" id="Bo7g003390.1">
    <property type="protein sequence ID" value="Bo7g003390.1"/>
    <property type="gene ID" value="Bo7g003390"/>
</dbReference>
<sequence length="226" mass="24308">MAASAVARSILRAASSRGAAAGSTGRFASQAKSVPPMFRASAKRSSLLSPLRNPVEMSFCVESMLPYHTATASALMTSMLSISGHTYGWLSDAFAVSYNLQALPSQPDTILAQTISYVRLSLRSRSRSDVQPQPDSREALTIRRTRRTLTLGVPCSRLSLSGSARVLVSTSACAQPQLASRPSLRPRLQASVSTRDPIGTRQLTSASQLTSEVHPFILEVRFNPTK</sequence>